<feature type="compositionally biased region" description="Basic and acidic residues" evidence="1">
    <location>
        <begin position="414"/>
        <end position="435"/>
    </location>
</feature>
<dbReference type="InterPro" id="IPR007149">
    <property type="entry name" value="Leo1"/>
</dbReference>
<feature type="region of interest" description="Disordered" evidence="1">
    <location>
        <begin position="338"/>
        <end position="460"/>
    </location>
</feature>
<dbReference type="Pfam" id="PF04004">
    <property type="entry name" value="Leo1"/>
    <property type="match status" value="1"/>
</dbReference>
<accession>A0A8H2VB55</accession>
<dbReference type="GO" id="GO:1990269">
    <property type="term" value="F:RNA polymerase II C-terminal domain phosphoserine binding"/>
    <property type="evidence" value="ECO:0007669"/>
    <property type="project" value="TreeGrafter"/>
</dbReference>
<dbReference type="AlphaFoldDB" id="A0A8H2VB55"/>
<gene>
    <name evidence="2" type="ORF">KABA2_01S04488</name>
</gene>
<dbReference type="GO" id="GO:0016593">
    <property type="term" value="C:Cdc73/Paf1 complex"/>
    <property type="evidence" value="ECO:0007669"/>
    <property type="project" value="InterPro"/>
</dbReference>
<dbReference type="RefSeq" id="XP_041404072.1">
    <property type="nucleotide sequence ID" value="XM_041548138.1"/>
</dbReference>
<comment type="caution">
    <text evidence="2">The sequence shown here is derived from an EMBL/GenBank/DDBJ whole genome shotgun (WGS) entry which is preliminary data.</text>
</comment>
<feature type="compositionally biased region" description="Acidic residues" evidence="1">
    <location>
        <begin position="370"/>
        <end position="413"/>
    </location>
</feature>
<proteinExistence type="predicted"/>
<feature type="compositionally biased region" description="Polar residues" evidence="1">
    <location>
        <begin position="20"/>
        <end position="29"/>
    </location>
</feature>
<keyword evidence="3" id="KW-1185">Reference proteome</keyword>
<reference evidence="2 3" key="1">
    <citation type="submission" date="2020-05" db="EMBL/GenBank/DDBJ databases">
        <authorList>
            <person name="Casaregola S."/>
            <person name="Devillers H."/>
            <person name="Grondin C."/>
        </authorList>
    </citation>
    <scope>NUCLEOTIDE SEQUENCE [LARGE SCALE GENOMIC DNA]</scope>
    <source>
        <strain evidence="2 3">CLIB 1767</strain>
    </source>
</reference>
<evidence type="ECO:0000256" key="1">
    <source>
        <dbReference type="SAM" id="MobiDB-lite"/>
    </source>
</evidence>
<evidence type="ECO:0000313" key="3">
    <source>
        <dbReference type="Proteomes" id="UP000644660"/>
    </source>
</evidence>
<dbReference type="Proteomes" id="UP000644660">
    <property type="component" value="Unassembled WGS sequence"/>
</dbReference>
<organism evidence="2 3">
    <name type="scientific">Maudiozyma barnettii</name>
    <dbReference type="NCBI Taxonomy" id="61262"/>
    <lineage>
        <taxon>Eukaryota</taxon>
        <taxon>Fungi</taxon>
        <taxon>Dikarya</taxon>
        <taxon>Ascomycota</taxon>
        <taxon>Saccharomycotina</taxon>
        <taxon>Saccharomycetes</taxon>
        <taxon>Saccharomycetales</taxon>
        <taxon>Saccharomycetaceae</taxon>
        <taxon>Maudiozyma</taxon>
    </lineage>
</organism>
<name>A0A8H2VB55_9SACH</name>
<dbReference type="GeneID" id="64855152"/>
<dbReference type="PANTHER" id="PTHR23146">
    <property type="entry name" value="LEO1 PROTEIN"/>
    <property type="match status" value="1"/>
</dbReference>
<feature type="compositionally biased region" description="Basic and acidic residues" evidence="1">
    <location>
        <begin position="8"/>
        <end position="19"/>
    </location>
</feature>
<evidence type="ECO:0000313" key="2">
    <source>
        <dbReference type="EMBL" id="CAB4252033.1"/>
    </source>
</evidence>
<protein>
    <submittedName>
        <fullName evidence="2">Similar to Saccharomyces cerevisiae YOR123C LEO1 Component of the Paf1 complex</fullName>
    </submittedName>
</protein>
<dbReference type="PANTHER" id="PTHR23146:SF0">
    <property type="entry name" value="RNA POLYMERASE-ASSOCIATED PROTEIN LEO1"/>
    <property type="match status" value="1"/>
</dbReference>
<sequence>MSGTLPIDQEHDESVKDSTENNVTESTIVEGSKSPENEAMDDLFGDDDDEEDDIVRNRRSKKGVSDDEEDDDKENEHPDNYGRSRSHDENMDEEEAMYTRKFYGEDADNYSADEDGDHAFKEEDVELVRHMVPYTTNLHSEDAAGPDEDKHIYYAKVPHFLTIDPVPFDPPSFEDMVKHRLSHEASEEDKIGDRLVDENTIRWRYSRDTNQRVFKESNARIVKWSDGSYSLKLGTEYTDILINDTDNTFLTVSHDQQELMQCINGGEINKTIMFIPTSTNSKIHQRLSKAVARRNKIEHDGPGTFLIQVDPEVEKKALETKQQLIFRERRRRQVRENELLDAGEVTPESFARRSTPKSSTNAPSRGRYEDEYEEDDFLVDDDEDENEYQEDDEEEEEEKDILDASEEEDDEEEERRRAERLKNMKRSEATFREDNNEIESTGEVRKKKRAAVISDDEDDE</sequence>
<dbReference type="GO" id="GO:0032968">
    <property type="term" value="P:positive regulation of transcription elongation by RNA polymerase II"/>
    <property type="evidence" value="ECO:0007669"/>
    <property type="project" value="TreeGrafter"/>
</dbReference>
<feature type="compositionally biased region" description="Basic and acidic residues" evidence="1">
    <location>
        <begin position="74"/>
        <end position="89"/>
    </location>
</feature>
<feature type="compositionally biased region" description="Acidic residues" evidence="1">
    <location>
        <begin position="38"/>
        <end position="53"/>
    </location>
</feature>
<dbReference type="EMBL" id="CAEFZW010000001">
    <property type="protein sequence ID" value="CAB4252033.1"/>
    <property type="molecule type" value="Genomic_DNA"/>
</dbReference>
<dbReference type="GO" id="GO:0006368">
    <property type="term" value="P:transcription elongation by RNA polymerase II"/>
    <property type="evidence" value="ECO:0007669"/>
    <property type="project" value="InterPro"/>
</dbReference>
<feature type="region of interest" description="Disordered" evidence="1">
    <location>
        <begin position="1"/>
        <end position="93"/>
    </location>
</feature>